<comment type="caution">
    <text evidence="1">The sequence shown here is derived from an EMBL/GenBank/DDBJ whole genome shotgun (WGS) entry which is preliminary data.</text>
</comment>
<gene>
    <name evidence="1" type="ORF">H4R21_001761</name>
</gene>
<dbReference type="Proteomes" id="UP001140087">
    <property type="component" value="Unassembled WGS sequence"/>
</dbReference>
<accession>A0ACC1LBA2</accession>
<reference evidence="1" key="1">
    <citation type="submission" date="2022-07" db="EMBL/GenBank/DDBJ databases">
        <title>Phylogenomic reconstructions and comparative analyses of Kickxellomycotina fungi.</title>
        <authorList>
            <person name="Reynolds N.K."/>
            <person name="Stajich J.E."/>
            <person name="Barry K."/>
            <person name="Grigoriev I.V."/>
            <person name="Crous P."/>
            <person name="Smith M.E."/>
        </authorList>
    </citation>
    <scope>NUCLEOTIDE SEQUENCE</scope>
    <source>
        <strain evidence="1">BCRC 34780</strain>
    </source>
</reference>
<organism evidence="1 2">
    <name type="scientific">Coemansia helicoidea</name>
    <dbReference type="NCBI Taxonomy" id="1286919"/>
    <lineage>
        <taxon>Eukaryota</taxon>
        <taxon>Fungi</taxon>
        <taxon>Fungi incertae sedis</taxon>
        <taxon>Zoopagomycota</taxon>
        <taxon>Kickxellomycotina</taxon>
        <taxon>Kickxellomycetes</taxon>
        <taxon>Kickxellales</taxon>
        <taxon>Kickxellaceae</taxon>
        <taxon>Coemansia</taxon>
    </lineage>
</organism>
<protein>
    <submittedName>
        <fullName evidence="1">Uncharacterized protein</fullName>
    </submittedName>
</protein>
<evidence type="ECO:0000313" key="2">
    <source>
        <dbReference type="Proteomes" id="UP001140087"/>
    </source>
</evidence>
<keyword evidence="2" id="KW-1185">Reference proteome</keyword>
<name>A0ACC1LBA2_9FUNG</name>
<proteinExistence type="predicted"/>
<dbReference type="EMBL" id="JANBUN010000390">
    <property type="protein sequence ID" value="KAJ2804136.1"/>
    <property type="molecule type" value="Genomic_DNA"/>
</dbReference>
<sequence length="89" mass="9589">MGCVPSRDLTCFPRKTDREIVTPSGSSGPYGDPLPTDAQPTNEKPIDEKPVAESPAGESPADVTPAKEAPVPQCKSRCRKCFKRVFSRA</sequence>
<evidence type="ECO:0000313" key="1">
    <source>
        <dbReference type="EMBL" id="KAJ2804136.1"/>
    </source>
</evidence>